<reference evidence="4 5" key="1">
    <citation type="submission" date="2020-04" db="EMBL/GenBank/DDBJ databases">
        <title>Novel species.</title>
        <authorList>
            <person name="Teo W.F.A."/>
            <person name="Lipun K."/>
            <person name="Srisuk N."/>
            <person name="Duangmal K."/>
        </authorList>
    </citation>
    <scope>NUCLEOTIDE SEQUENCE [LARGE SCALE GENOMIC DNA]</scope>
    <source>
        <strain evidence="4 5">K13G38</strain>
    </source>
</reference>
<evidence type="ECO:0000313" key="5">
    <source>
        <dbReference type="Proteomes" id="UP000715441"/>
    </source>
</evidence>
<dbReference type="InterPro" id="IPR004175">
    <property type="entry name" value="RNA_CPDase"/>
</dbReference>
<gene>
    <name evidence="4" type="primary">thpR</name>
    <name evidence="4" type="ORF">HFP15_30815</name>
</gene>
<feature type="active site" description="Proton acceptor" evidence="2">
    <location>
        <position position="109"/>
    </location>
</feature>
<dbReference type="EC" id="3.1.4.58" evidence="2"/>
<comment type="function">
    <text evidence="2">Hydrolyzes RNA 2',3'-cyclic phosphodiester to an RNA 2'-phosphomonoester.</text>
</comment>
<proteinExistence type="inferred from homology"/>
<dbReference type="PANTHER" id="PTHR35561">
    <property type="entry name" value="RNA 2',3'-CYCLIC PHOSPHODIESTERASE"/>
    <property type="match status" value="1"/>
</dbReference>
<evidence type="ECO:0000313" key="4">
    <source>
        <dbReference type="EMBL" id="NKQ57271.1"/>
    </source>
</evidence>
<dbReference type="Proteomes" id="UP000715441">
    <property type="component" value="Unassembled WGS sequence"/>
</dbReference>
<dbReference type="RefSeq" id="WP_168520294.1">
    <property type="nucleotide sequence ID" value="NZ_JAAXLS010000033.1"/>
</dbReference>
<sequence>MRLFSAVLPPPAVAESGWRALAGVRADVPGPRWVRPQQWHVTLEFYGEADAAERSRWLGTELAGRPAPVLRLEGAGTFARILYLGVYGAGLTELATAAGAGRDRPYLPHVTVARTRGDVPPELPARLAGYVSETWTATEAVLMRSEPGEGGTRYSVIDRFPLASRPAGESPA</sequence>
<name>A0ABX1JFI4_9PSEU</name>
<feature type="short sequence motif" description="HXTX 1" evidence="2">
    <location>
        <begin position="40"/>
        <end position="43"/>
    </location>
</feature>
<comment type="caution">
    <text evidence="4">The sequence shown here is derived from an EMBL/GenBank/DDBJ whole genome shotgun (WGS) entry which is preliminary data.</text>
</comment>
<dbReference type="SUPFAM" id="SSF55144">
    <property type="entry name" value="LigT-like"/>
    <property type="match status" value="1"/>
</dbReference>
<feature type="short sequence motif" description="HXTX 2" evidence="2">
    <location>
        <begin position="109"/>
        <end position="112"/>
    </location>
</feature>
<dbReference type="InterPro" id="IPR009097">
    <property type="entry name" value="Cyclic_Pdiesterase"/>
</dbReference>
<dbReference type="HAMAP" id="MF_01940">
    <property type="entry name" value="RNA_CPDase"/>
    <property type="match status" value="1"/>
</dbReference>
<protein>
    <recommendedName>
        <fullName evidence="2">RNA 2',3'-cyclic phosphodiesterase</fullName>
        <shortName evidence="2">RNA 2',3'-CPDase</shortName>
        <ecNumber evidence="2">3.1.4.58</ecNumber>
    </recommendedName>
</protein>
<keyword evidence="1 2" id="KW-0378">Hydrolase</keyword>
<dbReference type="EMBL" id="JAAXLS010000033">
    <property type="protein sequence ID" value="NKQ57271.1"/>
    <property type="molecule type" value="Genomic_DNA"/>
</dbReference>
<dbReference type="Pfam" id="PF02834">
    <property type="entry name" value="LigT_PEase"/>
    <property type="match status" value="1"/>
</dbReference>
<feature type="active site" description="Proton donor" evidence="2">
    <location>
        <position position="40"/>
    </location>
</feature>
<keyword evidence="5" id="KW-1185">Reference proteome</keyword>
<comment type="similarity">
    <text evidence="2">Belongs to the 2H phosphoesterase superfamily. ThpR family.</text>
</comment>
<organism evidence="4 5">
    <name type="scientific">Amycolatopsis acididurans</name>
    <dbReference type="NCBI Taxonomy" id="2724524"/>
    <lineage>
        <taxon>Bacteria</taxon>
        <taxon>Bacillati</taxon>
        <taxon>Actinomycetota</taxon>
        <taxon>Actinomycetes</taxon>
        <taxon>Pseudonocardiales</taxon>
        <taxon>Pseudonocardiaceae</taxon>
        <taxon>Amycolatopsis</taxon>
    </lineage>
</organism>
<feature type="domain" description="Phosphoesterase HXTX" evidence="3">
    <location>
        <begin position="20"/>
        <end position="82"/>
    </location>
</feature>
<dbReference type="PANTHER" id="PTHR35561:SF1">
    <property type="entry name" value="RNA 2',3'-CYCLIC PHOSPHODIESTERASE"/>
    <property type="match status" value="1"/>
</dbReference>
<evidence type="ECO:0000259" key="3">
    <source>
        <dbReference type="Pfam" id="PF02834"/>
    </source>
</evidence>
<dbReference type="InterPro" id="IPR014051">
    <property type="entry name" value="Phosphoesterase_HXTX"/>
</dbReference>
<dbReference type="NCBIfam" id="TIGR02258">
    <property type="entry name" value="2_5_ligase"/>
    <property type="match status" value="1"/>
</dbReference>
<comment type="catalytic activity">
    <reaction evidence="2">
        <text>a 3'-end 2',3'-cyclophospho-ribonucleotide-RNA + H2O = a 3'-end 2'-phospho-ribonucleotide-RNA + H(+)</text>
        <dbReference type="Rhea" id="RHEA:11828"/>
        <dbReference type="Rhea" id="RHEA-COMP:10464"/>
        <dbReference type="Rhea" id="RHEA-COMP:17353"/>
        <dbReference type="ChEBI" id="CHEBI:15377"/>
        <dbReference type="ChEBI" id="CHEBI:15378"/>
        <dbReference type="ChEBI" id="CHEBI:83064"/>
        <dbReference type="ChEBI" id="CHEBI:173113"/>
        <dbReference type="EC" id="3.1.4.58"/>
    </reaction>
</comment>
<dbReference type="Gene3D" id="3.90.1140.10">
    <property type="entry name" value="Cyclic phosphodiesterase"/>
    <property type="match status" value="1"/>
</dbReference>
<accession>A0ABX1JFI4</accession>
<evidence type="ECO:0000256" key="2">
    <source>
        <dbReference type="HAMAP-Rule" id="MF_01940"/>
    </source>
</evidence>
<evidence type="ECO:0000256" key="1">
    <source>
        <dbReference type="ARBA" id="ARBA00022801"/>
    </source>
</evidence>